<comment type="caution">
    <text evidence="1">The sequence shown here is derived from an EMBL/GenBank/DDBJ whole genome shotgun (WGS) entry which is preliminary data.</text>
</comment>
<protein>
    <submittedName>
        <fullName evidence="1">Uncharacterized protein</fullName>
    </submittedName>
</protein>
<sequence>MDAVRNSGIGIFLRSIDTFRLKINKSSLGTLNAKITNLNFGRARVGVLQSYGVRTWTGRKPQLYSCLSISRQSSEKVLHEHSIPSLQILSAKSLEEVSEESGDSGPTNQLVQNFDEVSSLIICNTYSMSHISH</sequence>
<keyword evidence="2" id="KW-1185">Reference proteome</keyword>
<gene>
    <name evidence="1" type="ORF">DVH24_031339</name>
</gene>
<reference evidence="1 2" key="1">
    <citation type="submission" date="2018-10" db="EMBL/GenBank/DDBJ databases">
        <title>A high-quality apple genome assembly.</title>
        <authorList>
            <person name="Hu J."/>
        </authorList>
    </citation>
    <scope>NUCLEOTIDE SEQUENCE [LARGE SCALE GENOMIC DNA]</scope>
    <source>
        <strain evidence="2">cv. HFTH1</strain>
        <tissue evidence="1">Young leaf</tissue>
    </source>
</reference>
<name>A0A498HC16_MALDO</name>
<organism evidence="1 2">
    <name type="scientific">Malus domestica</name>
    <name type="common">Apple</name>
    <name type="synonym">Pyrus malus</name>
    <dbReference type="NCBI Taxonomy" id="3750"/>
    <lineage>
        <taxon>Eukaryota</taxon>
        <taxon>Viridiplantae</taxon>
        <taxon>Streptophyta</taxon>
        <taxon>Embryophyta</taxon>
        <taxon>Tracheophyta</taxon>
        <taxon>Spermatophyta</taxon>
        <taxon>Magnoliopsida</taxon>
        <taxon>eudicotyledons</taxon>
        <taxon>Gunneridae</taxon>
        <taxon>Pentapetalae</taxon>
        <taxon>rosids</taxon>
        <taxon>fabids</taxon>
        <taxon>Rosales</taxon>
        <taxon>Rosaceae</taxon>
        <taxon>Amygdaloideae</taxon>
        <taxon>Maleae</taxon>
        <taxon>Malus</taxon>
    </lineage>
</organism>
<accession>A0A498HC16</accession>
<evidence type="ECO:0000313" key="1">
    <source>
        <dbReference type="EMBL" id="RXH69006.1"/>
    </source>
</evidence>
<dbReference type="AlphaFoldDB" id="A0A498HC16"/>
<dbReference type="EMBL" id="RDQH01000343">
    <property type="protein sequence ID" value="RXH69006.1"/>
    <property type="molecule type" value="Genomic_DNA"/>
</dbReference>
<evidence type="ECO:0000313" key="2">
    <source>
        <dbReference type="Proteomes" id="UP000290289"/>
    </source>
</evidence>
<dbReference type="Proteomes" id="UP000290289">
    <property type="component" value="Chromosome 17"/>
</dbReference>
<dbReference type="STRING" id="3750.A0A498HC16"/>
<proteinExistence type="predicted"/>